<dbReference type="InterPro" id="IPR051727">
    <property type="entry name" value="DnaJ_C3_Co-chaperones"/>
</dbReference>
<protein>
    <recommendedName>
        <fullName evidence="7">J domain-containing protein</fullName>
    </recommendedName>
</protein>
<dbReference type="AlphaFoldDB" id="A0AAV5AU16"/>
<keyword evidence="9" id="KW-1185">Reference proteome</keyword>
<comment type="caution">
    <text evidence="8">The sequence shown here is derived from an EMBL/GenBank/DDBJ whole genome shotgun (WGS) entry which is preliminary data.</text>
</comment>
<evidence type="ECO:0000256" key="1">
    <source>
        <dbReference type="ARBA" id="ARBA00004240"/>
    </source>
</evidence>
<feature type="repeat" description="TPR" evidence="4">
    <location>
        <begin position="35"/>
        <end position="68"/>
    </location>
</feature>
<dbReference type="SMART" id="SM00028">
    <property type="entry name" value="TPR"/>
    <property type="match status" value="5"/>
</dbReference>
<dbReference type="GO" id="GO:0051087">
    <property type="term" value="F:protein-folding chaperone binding"/>
    <property type="evidence" value="ECO:0007669"/>
    <property type="project" value="TreeGrafter"/>
</dbReference>
<sequence length="524" mass="57884">MRLVHSLPYTIFSLLTLCARADPSASNGSVDPPGLQPLIAKANALLSSGQFTDAARAYTEAIDLSPASYLLYFKRATAQLSLNRHDSALADFDKVLELTGGNFDKAYFSKGKIFAKEGKWAEAKKMLKSYTRKNIADRAAGDLLFSISQAEVTTKKAQQAQKSKQWEVCRDDASTALQTATHSTVLRSLRANCALQTGDIDQVVADLTRLTHLTAPSTSALLTISSISYYLLPTSPQALATLKQCLHYDPDSNLCAPAHRQLKKFDKVLTQINNAVEVLNWSEVIKLVTDFAPKFDAAMEKALKPESLNLEGGLPVRIVPKQKSVKRRELYQAICQAYFKTNLLKQSENWCKEVLEMEGGENDLEALKALGEGSLLKEDWETAVRYLERAFEASGRSNSDIHQRLQKAHRLLKQSKKKDYYKVLGVPRDADARTIKKAYRKLAKNNHPDKGGTQAQMAALNEAYEVLSNEELRARFDNGDDPNDPTSGPGSNGNPFAQGGNPFVFFQQGGGSPYGGPIRFSFQH</sequence>
<evidence type="ECO:0000256" key="2">
    <source>
        <dbReference type="ARBA" id="ARBA00022729"/>
    </source>
</evidence>
<dbReference type="PROSITE" id="PS50076">
    <property type="entry name" value="DNAJ_2"/>
    <property type="match status" value="1"/>
</dbReference>
<evidence type="ECO:0000256" key="6">
    <source>
        <dbReference type="SAM" id="SignalP"/>
    </source>
</evidence>
<gene>
    <name evidence="8" type="ORF">Clacol_010531</name>
</gene>
<dbReference type="SMART" id="SM00271">
    <property type="entry name" value="DnaJ"/>
    <property type="match status" value="1"/>
</dbReference>
<evidence type="ECO:0000259" key="7">
    <source>
        <dbReference type="PROSITE" id="PS50076"/>
    </source>
</evidence>
<dbReference type="InterPro" id="IPR019734">
    <property type="entry name" value="TPR_rpt"/>
</dbReference>
<accession>A0AAV5AU16</accession>
<dbReference type="GO" id="GO:0034975">
    <property type="term" value="P:protein folding in endoplasmic reticulum"/>
    <property type="evidence" value="ECO:0007669"/>
    <property type="project" value="TreeGrafter"/>
</dbReference>
<comment type="subcellular location">
    <subcellularLocation>
        <location evidence="1">Endoplasmic reticulum</location>
    </subcellularLocation>
</comment>
<dbReference type="PROSITE" id="PS50005">
    <property type="entry name" value="TPR"/>
    <property type="match status" value="1"/>
</dbReference>
<feature type="chain" id="PRO_5043562646" description="J domain-containing protein" evidence="6">
    <location>
        <begin position="22"/>
        <end position="524"/>
    </location>
</feature>
<dbReference type="PANTHER" id="PTHR44140:SF2">
    <property type="entry name" value="LD25575P"/>
    <property type="match status" value="1"/>
</dbReference>
<keyword evidence="4" id="KW-0802">TPR repeat</keyword>
<evidence type="ECO:0000256" key="3">
    <source>
        <dbReference type="ARBA" id="ARBA00022824"/>
    </source>
</evidence>
<feature type="signal peptide" evidence="6">
    <location>
        <begin position="1"/>
        <end position="21"/>
    </location>
</feature>
<dbReference type="Gene3D" id="1.10.287.110">
    <property type="entry name" value="DnaJ domain"/>
    <property type="match status" value="1"/>
</dbReference>
<dbReference type="GO" id="GO:0005783">
    <property type="term" value="C:endoplasmic reticulum"/>
    <property type="evidence" value="ECO:0007669"/>
    <property type="project" value="UniProtKB-SubCell"/>
</dbReference>
<feature type="domain" description="J" evidence="7">
    <location>
        <begin position="419"/>
        <end position="480"/>
    </location>
</feature>
<evidence type="ECO:0000256" key="5">
    <source>
        <dbReference type="SAM" id="MobiDB-lite"/>
    </source>
</evidence>
<organism evidence="8 9">
    <name type="scientific">Clathrus columnatus</name>
    <dbReference type="NCBI Taxonomy" id="1419009"/>
    <lineage>
        <taxon>Eukaryota</taxon>
        <taxon>Fungi</taxon>
        <taxon>Dikarya</taxon>
        <taxon>Basidiomycota</taxon>
        <taxon>Agaricomycotina</taxon>
        <taxon>Agaricomycetes</taxon>
        <taxon>Phallomycetidae</taxon>
        <taxon>Phallales</taxon>
        <taxon>Clathraceae</taxon>
        <taxon>Clathrus</taxon>
    </lineage>
</organism>
<evidence type="ECO:0000313" key="8">
    <source>
        <dbReference type="EMBL" id="GJJ16235.1"/>
    </source>
</evidence>
<dbReference type="Pfam" id="PF00226">
    <property type="entry name" value="DnaJ"/>
    <property type="match status" value="1"/>
</dbReference>
<evidence type="ECO:0000313" key="9">
    <source>
        <dbReference type="Proteomes" id="UP001050691"/>
    </source>
</evidence>
<dbReference type="PANTHER" id="PTHR44140">
    <property type="entry name" value="LD25575P"/>
    <property type="match status" value="1"/>
</dbReference>
<dbReference type="EMBL" id="BPWL01000016">
    <property type="protein sequence ID" value="GJJ16235.1"/>
    <property type="molecule type" value="Genomic_DNA"/>
</dbReference>
<reference evidence="8" key="1">
    <citation type="submission" date="2021-10" db="EMBL/GenBank/DDBJ databases">
        <title>De novo Genome Assembly of Clathrus columnatus (Basidiomycota, Fungi) Using Illumina and Nanopore Sequence Data.</title>
        <authorList>
            <person name="Ogiso-Tanaka E."/>
            <person name="Itagaki H."/>
            <person name="Hosoya T."/>
            <person name="Hosaka K."/>
        </authorList>
    </citation>
    <scope>NUCLEOTIDE SEQUENCE</scope>
    <source>
        <strain evidence="8">MO-923</strain>
    </source>
</reference>
<dbReference type="Proteomes" id="UP001050691">
    <property type="component" value="Unassembled WGS sequence"/>
</dbReference>
<feature type="region of interest" description="Disordered" evidence="5">
    <location>
        <begin position="475"/>
        <end position="524"/>
    </location>
</feature>
<name>A0AAV5AU16_9AGAM</name>
<dbReference type="GO" id="GO:0051787">
    <property type="term" value="F:misfolded protein binding"/>
    <property type="evidence" value="ECO:0007669"/>
    <property type="project" value="TreeGrafter"/>
</dbReference>
<proteinExistence type="predicted"/>
<dbReference type="CDD" id="cd06257">
    <property type="entry name" value="DnaJ"/>
    <property type="match status" value="1"/>
</dbReference>
<dbReference type="InterPro" id="IPR011990">
    <property type="entry name" value="TPR-like_helical_dom_sf"/>
</dbReference>
<dbReference type="Pfam" id="PF13432">
    <property type="entry name" value="TPR_16"/>
    <property type="match status" value="1"/>
</dbReference>
<keyword evidence="2 6" id="KW-0732">Signal</keyword>
<dbReference type="Gene3D" id="1.25.40.10">
    <property type="entry name" value="Tetratricopeptide repeat domain"/>
    <property type="match status" value="1"/>
</dbReference>
<dbReference type="SUPFAM" id="SSF48452">
    <property type="entry name" value="TPR-like"/>
    <property type="match status" value="3"/>
</dbReference>
<dbReference type="InterPro" id="IPR036869">
    <property type="entry name" value="J_dom_sf"/>
</dbReference>
<keyword evidence="3" id="KW-0256">Endoplasmic reticulum</keyword>
<dbReference type="PRINTS" id="PR00625">
    <property type="entry name" value="JDOMAIN"/>
</dbReference>
<dbReference type="InterPro" id="IPR001623">
    <property type="entry name" value="DnaJ_domain"/>
</dbReference>
<evidence type="ECO:0000256" key="4">
    <source>
        <dbReference type="PROSITE-ProRule" id="PRU00339"/>
    </source>
</evidence>
<feature type="compositionally biased region" description="Polar residues" evidence="5">
    <location>
        <begin position="484"/>
        <end position="495"/>
    </location>
</feature>
<dbReference type="SUPFAM" id="SSF46565">
    <property type="entry name" value="Chaperone J-domain"/>
    <property type="match status" value="1"/>
</dbReference>